<reference evidence="2" key="1">
    <citation type="submission" date="2022-08" db="EMBL/GenBank/DDBJ databases">
        <title>Genomic Encyclopedia of Type Strains, Phase V (KMG-V): Genome sequencing to study the core and pangenomes of soil and plant-associated prokaryotes.</title>
        <authorList>
            <person name="Whitman W."/>
        </authorList>
    </citation>
    <scope>NUCLEOTIDE SEQUENCE</scope>
    <source>
        <strain evidence="2">PS</strain>
    </source>
</reference>
<keyword evidence="1" id="KW-1133">Transmembrane helix</keyword>
<name>A0ABT2EVI6_METVO</name>
<feature type="transmembrane region" description="Helical" evidence="1">
    <location>
        <begin position="12"/>
        <end position="39"/>
    </location>
</feature>
<dbReference type="Proteomes" id="UP001140258">
    <property type="component" value="Unassembled WGS sequence"/>
</dbReference>
<keyword evidence="1" id="KW-0472">Membrane</keyword>
<dbReference type="RefSeq" id="WP_259051009.1">
    <property type="nucleotide sequence ID" value="NZ_JANUCQ010000002.1"/>
</dbReference>
<feature type="transmembrane region" description="Helical" evidence="1">
    <location>
        <begin position="59"/>
        <end position="80"/>
    </location>
</feature>
<proteinExistence type="predicted"/>
<protein>
    <submittedName>
        <fullName evidence="2">Uncharacterized protein</fullName>
    </submittedName>
</protein>
<sequence length="87" mass="9533">MYEKEKRKSSNGWIMSIGIGVISTVAFCYLLSIIVGALYPVAESATIGHPVLFQTLTNLKSMVTLILGVLIGVPVVWIFGKIVKIFF</sequence>
<gene>
    <name evidence="2" type="ORF">M2325_000662</name>
</gene>
<keyword evidence="1" id="KW-0812">Transmembrane</keyword>
<organism evidence="2 3">
    <name type="scientific">Methanococcus voltae PS</name>
    <dbReference type="NCBI Taxonomy" id="523842"/>
    <lineage>
        <taxon>Archaea</taxon>
        <taxon>Methanobacteriati</taxon>
        <taxon>Methanobacteriota</taxon>
        <taxon>Methanomada group</taxon>
        <taxon>Methanococci</taxon>
        <taxon>Methanococcales</taxon>
        <taxon>Methanococcaceae</taxon>
        <taxon>Methanococcus</taxon>
    </lineage>
</organism>
<evidence type="ECO:0000313" key="2">
    <source>
        <dbReference type="EMBL" id="MCS3921977.1"/>
    </source>
</evidence>
<dbReference type="EMBL" id="JANUCQ010000002">
    <property type="protein sequence ID" value="MCS3921977.1"/>
    <property type="molecule type" value="Genomic_DNA"/>
</dbReference>
<evidence type="ECO:0000256" key="1">
    <source>
        <dbReference type="SAM" id="Phobius"/>
    </source>
</evidence>
<accession>A0ABT2EVI6</accession>
<evidence type="ECO:0000313" key="3">
    <source>
        <dbReference type="Proteomes" id="UP001140258"/>
    </source>
</evidence>
<comment type="caution">
    <text evidence="2">The sequence shown here is derived from an EMBL/GenBank/DDBJ whole genome shotgun (WGS) entry which is preliminary data.</text>
</comment>
<keyword evidence="3" id="KW-1185">Reference proteome</keyword>